<evidence type="ECO:0000256" key="1">
    <source>
        <dbReference type="SAM" id="MobiDB-lite"/>
    </source>
</evidence>
<gene>
    <name evidence="2" type="ORF">GBAR_LOCUS22213</name>
</gene>
<accession>A0AA35T2M1</accession>
<comment type="caution">
    <text evidence="2">The sequence shown here is derived from an EMBL/GenBank/DDBJ whole genome shotgun (WGS) entry which is preliminary data.</text>
</comment>
<dbReference type="AlphaFoldDB" id="A0AA35T2M1"/>
<keyword evidence="3" id="KW-1185">Reference proteome</keyword>
<dbReference type="Gene3D" id="2.60.120.260">
    <property type="entry name" value="Galactose-binding domain-like"/>
    <property type="match status" value="2"/>
</dbReference>
<proteinExistence type="predicted"/>
<dbReference type="Proteomes" id="UP001174909">
    <property type="component" value="Unassembled WGS sequence"/>
</dbReference>
<protein>
    <submittedName>
        <fullName evidence="2">Uncharacterized protein</fullName>
    </submittedName>
</protein>
<dbReference type="EMBL" id="CASHTH010003067">
    <property type="protein sequence ID" value="CAI8039847.1"/>
    <property type="molecule type" value="Genomic_DNA"/>
</dbReference>
<feature type="region of interest" description="Disordered" evidence="1">
    <location>
        <begin position="29"/>
        <end position="58"/>
    </location>
</feature>
<organism evidence="2 3">
    <name type="scientific">Geodia barretti</name>
    <name type="common">Barrett's horny sponge</name>
    <dbReference type="NCBI Taxonomy" id="519541"/>
    <lineage>
        <taxon>Eukaryota</taxon>
        <taxon>Metazoa</taxon>
        <taxon>Porifera</taxon>
        <taxon>Demospongiae</taxon>
        <taxon>Heteroscleromorpha</taxon>
        <taxon>Tetractinellida</taxon>
        <taxon>Astrophorina</taxon>
        <taxon>Geodiidae</taxon>
        <taxon>Geodia</taxon>
    </lineage>
</organism>
<evidence type="ECO:0000313" key="3">
    <source>
        <dbReference type="Proteomes" id="UP001174909"/>
    </source>
</evidence>
<evidence type="ECO:0000313" key="2">
    <source>
        <dbReference type="EMBL" id="CAI8039847.1"/>
    </source>
</evidence>
<name>A0AA35T2M1_GEOBA</name>
<sequence>MTMADVANAQDKITGPWLWMIAPTAANEGGANSTDVDSLAEASGGDVTEDDVAANGASEGDAVGDLVWTLGEITDTGGNNVNDLVNEIGLGEGDVNDHSSYALITLESASDQSGVDMKVGSDDSVKVWLNGAVVHTNAVNRGAGDFQDTFQVDLQTGNNLLLVKVSERGGGWSMFAGVDADVNAVYKAPGGVDGKITGPWLWVIAPTAANEGGANSTDIDSLAEASGGDVTEDDVAANGANEGDAVGDLAWTRGEITDTGGNNINDLVNEIGLGEGDVNDHSSYALIILDAPEAQDGVPAKVGSDDSVKVWFNGEVVHTNAVNRGAGDFQDDFTVDLVAGKNVLLVKVSERGGGWSMFAGVGGTWDIYPGYDAVSVEPAGKLFTTWGSLKTK</sequence>
<reference evidence="2" key="1">
    <citation type="submission" date="2023-03" db="EMBL/GenBank/DDBJ databases">
        <authorList>
            <person name="Steffen K."/>
            <person name="Cardenas P."/>
        </authorList>
    </citation>
    <scope>NUCLEOTIDE SEQUENCE</scope>
</reference>